<feature type="transmembrane region" description="Helical" evidence="1">
    <location>
        <begin position="193"/>
        <end position="219"/>
    </location>
</feature>
<dbReference type="RefSeq" id="XP_070881496.1">
    <property type="nucleotide sequence ID" value="XM_071033879.1"/>
</dbReference>
<protein>
    <recommendedName>
        <fullName evidence="2">DUF7703 domain-containing protein</fullName>
    </recommendedName>
</protein>
<dbReference type="InterPro" id="IPR056120">
    <property type="entry name" value="DUF7703"/>
</dbReference>
<evidence type="ECO:0000313" key="3">
    <source>
        <dbReference type="EMBL" id="KAL2862517.1"/>
    </source>
</evidence>
<dbReference type="Proteomes" id="UP001610432">
    <property type="component" value="Unassembled WGS sequence"/>
</dbReference>
<dbReference type="Pfam" id="PF24802">
    <property type="entry name" value="DUF7703"/>
    <property type="match status" value="1"/>
</dbReference>
<name>A0ABR4LDS0_9EURO</name>
<evidence type="ECO:0000256" key="1">
    <source>
        <dbReference type="SAM" id="Phobius"/>
    </source>
</evidence>
<keyword evidence="1" id="KW-1133">Transmembrane helix</keyword>
<reference evidence="3 4" key="1">
    <citation type="submission" date="2024-07" db="EMBL/GenBank/DDBJ databases">
        <title>Section-level genome sequencing and comparative genomics of Aspergillus sections Usti and Cavernicolus.</title>
        <authorList>
            <consortium name="Lawrence Berkeley National Laboratory"/>
            <person name="Nybo J.L."/>
            <person name="Vesth T.C."/>
            <person name="Theobald S."/>
            <person name="Frisvad J.C."/>
            <person name="Larsen T.O."/>
            <person name="Kjaerboelling I."/>
            <person name="Rothschild-Mancinelli K."/>
            <person name="Lyhne E.K."/>
            <person name="Kogle M.E."/>
            <person name="Barry K."/>
            <person name="Clum A."/>
            <person name="Na H."/>
            <person name="Ledsgaard L."/>
            <person name="Lin J."/>
            <person name="Lipzen A."/>
            <person name="Kuo A."/>
            <person name="Riley R."/>
            <person name="Mondo S."/>
            <person name="Labutti K."/>
            <person name="Haridas S."/>
            <person name="Pangalinan J."/>
            <person name="Salamov A.A."/>
            <person name="Simmons B.A."/>
            <person name="Magnuson J.K."/>
            <person name="Chen J."/>
            <person name="Drula E."/>
            <person name="Henrissat B."/>
            <person name="Wiebenga A."/>
            <person name="Lubbers R.J."/>
            <person name="Gomes A.C."/>
            <person name="Macurrencykelacurrency M.R."/>
            <person name="Stajich J."/>
            <person name="Grigoriev I.V."/>
            <person name="Mortensen U.H."/>
            <person name="De Vries R.P."/>
            <person name="Baker S.E."/>
            <person name="Andersen M.R."/>
        </authorList>
    </citation>
    <scope>NUCLEOTIDE SEQUENCE [LARGE SCALE GENOMIC DNA]</scope>
    <source>
        <strain evidence="3 4">CBS 449.75</strain>
    </source>
</reference>
<evidence type="ECO:0000313" key="4">
    <source>
        <dbReference type="Proteomes" id="UP001610432"/>
    </source>
</evidence>
<proteinExistence type="predicted"/>
<dbReference type="GeneID" id="98148951"/>
<gene>
    <name evidence="3" type="ORF">BJX67DRAFT_385539</name>
</gene>
<feature type="domain" description="DUF7703" evidence="2">
    <location>
        <begin position="20"/>
        <end position="244"/>
    </location>
</feature>
<accession>A0ABR4LDS0</accession>
<keyword evidence="1" id="KW-0472">Membrane</keyword>
<evidence type="ECO:0000259" key="2">
    <source>
        <dbReference type="Pfam" id="PF24802"/>
    </source>
</evidence>
<feature type="transmembrane region" description="Helical" evidence="1">
    <location>
        <begin position="80"/>
        <end position="99"/>
    </location>
</feature>
<feature type="transmembrane region" description="Helical" evidence="1">
    <location>
        <begin position="46"/>
        <end position="68"/>
    </location>
</feature>
<organism evidence="3 4">
    <name type="scientific">Aspergillus lucknowensis</name>
    <dbReference type="NCBI Taxonomy" id="176173"/>
    <lineage>
        <taxon>Eukaryota</taxon>
        <taxon>Fungi</taxon>
        <taxon>Dikarya</taxon>
        <taxon>Ascomycota</taxon>
        <taxon>Pezizomycotina</taxon>
        <taxon>Eurotiomycetes</taxon>
        <taxon>Eurotiomycetidae</taxon>
        <taxon>Eurotiales</taxon>
        <taxon>Aspergillaceae</taxon>
        <taxon>Aspergillus</taxon>
        <taxon>Aspergillus subgen. Nidulantes</taxon>
    </lineage>
</organism>
<dbReference type="EMBL" id="JBFXLQ010000066">
    <property type="protein sequence ID" value="KAL2862517.1"/>
    <property type="molecule type" value="Genomic_DNA"/>
</dbReference>
<keyword evidence="1" id="KW-0812">Transmembrane</keyword>
<keyword evidence="4" id="KW-1185">Reference proteome</keyword>
<comment type="caution">
    <text evidence="3">The sequence shown here is derived from an EMBL/GenBank/DDBJ whole genome shotgun (WGS) entry which is preliminary data.</text>
</comment>
<sequence length="247" mass="27754">MSRYEQTWDTIDPYSFLEPALLAVAAHNTLELLLWIFNTFDRRRGLYFYSILTAPLSMIGYLAASFMMLFAPHTVVPTSIIWAFSYPTLLTAHVLVLYARLHLVIPDEPRILRAVLTMIVVTSAMLVPSQMTVQFCATAGNKRCLKPGYIVERVSFGGACIREFILCAIYVVQALRQFQPILLSKGCRGRNILVELILVQVGGIAMDIGFIVVMCLNLSLVETGYGALVYSMKLKMEFAVLNALRRM</sequence>
<dbReference type="PANTHER" id="PTHR37013:SF5">
    <property type="entry name" value="INTEGRAL MEMBRANE PROTEIN"/>
    <property type="match status" value="1"/>
</dbReference>
<dbReference type="PANTHER" id="PTHR37013">
    <property type="entry name" value="INTEGRAL MEMBRANE PROTEIN (AFU_ORTHOLOGUE AFUA_1G05950)-RELATED"/>
    <property type="match status" value="1"/>
</dbReference>
<feature type="transmembrane region" description="Helical" evidence="1">
    <location>
        <begin position="111"/>
        <end position="133"/>
    </location>
</feature>